<comment type="caution">
    <text evidence="1">The sequence shown here is derived from an EMBL/GenBank/DDBJ whole genome shotgun (WGS) entry which is preliminary data.</text>
</comment>
<sequence>MHMDPAEVLRETFQNLLNRKVTPEQLQDFIDRSRNYHSGDQEMSAVLDELQNKIPKGA</sequence>
<proteinExistence type="predicted"/>
<dbReference type="EMBL" id="BOSL01000026">
    <property type="protein sequence ID" value="GIP55910.1"/>
    <property type="molecule type" value="Genomic_DNA"/>
</dbReference>
<name>A0ABQ4MIU2_9BACL</name>
<organism evidence="1 2">
    <name type="scientific">Paenibacillus vini</name>
    <dbReference type="NCBI Taxonomy" id="1476024"/>
    <lineage>
        <taxon>Bacteria</taxon>
        <taxon>Bacillati</taxon>
        <taxon>Bacillota</taxon>
        <taxon>Bacilli</taxon>
        <taxon>Bacillales</taxon>
        <taxon>Paenibacillaceae</taxon>
        <taxon>Paenibacillus</taxon>
    </lineage>
</organism>
<evidence type="ECO:0000313" key="1">
    <source>
        <dbReference type="EMBL" id="GIP55910.1"/>
    </source>
</evidence>
<accession>A0ABQ4MIU2</accession>
<keyword evidence="2" id="KW-1185">Reference proteome</keyword>
<protein>
    <submittedName>
        <fullName evidence="1">Uncharacterized protein</fullName>
    </submittedName>
</protein>
<reference evidence="1 2" key="1">
    <citation type="submission" date="2021-03" db="EMBL/GenBank/DDBJ databases">
        <title>Antimicrobial resistance genes in bacteria isolated from Japanese honey, and their potential for conferring macrolide and lincosamide resistance in the American foulbrood pathogen Paenibacillus larvae.</title>
        <authorList>
            <person name="Okamoto M."/>
            <person name="Kumagai M."/>
            <person name="Kanamori H."/>
            <person name="Takamatsu D."/>
        </authorList>
    </citation>
    <scope>NUCLEOTIDE SEQUENCE [LARGE SCALE GENOMIC DNA]</scope>
    <source>
        <strain evidence="1 2">J42TS3</strain>
    </source>
</reference>
<dbReference type="RefSeq" id="WP_213656661.1">
    <property type="nucleotide sequence ID" value="NZ_BOSL01000026.1"/>
</dbReference>
<gene>
    <name evidence="1" type="ORF">J42TS3_49450</name>
</gene>
<evidence type="ECO:0000313" key="2">
    <source>
        <dbReference type="Proteomes" id="UP000679992"/>
    </source>
</evidence>
<dbReference type="Proteomes" id="UP000679992">
    <property type="component" value="Unassembled WGS sequence"/>
</dbReference>